<feature type="domain" description="DUF4246" evidence="1">
    <location>
        <begin position="46"/>
        <end position="433"/>
    </location>
</feature>
<dbReference type="EMBL" id="KL197716">
    <property type="protein sequence ID" value="KDQ59183.1"/>
    <property type="molecule type" value="Genomic_DNA"/>
</dbReference>
<keyword evidence="3" id="KW-1185">Reference proteome</keyword>
<dbReference type="PANTHER" id="PTHR33119:SF1">
    <property type="entry name" value="FE2OG DIOXYGENASE DOMAIN-CONTAINING PROTEIN"/>
    <property type="match status" value="1"/>
</dbReference>
<sequence length="537" mass="61537">MVKTMWRIKTEREINAALALAGDHDEFNWQEFRRKRWPRAPLNEVQLDYVFDNLRWLAEQRDANTGIHATGINRVYESLELIPSNLKAALINGASALESVPEAEKDWHPGTNSRVLDLVHPSLFCFRIGKSLVKNDDGTFYVPTEEEYMEQRPDIDYANSCVSFSVSTQHQWLPTDFDVSSTGEVTSLGYINNLHPDLYKPLTATITSIPQQFIPLWDRVLSATLSPEHLVIRPDSFGWYEHDKYKNEVRWPLIPDPLPFTPPPTEDEVHFTLKGRKIQVIVKMANIVLTPENPKYEGGSWHVEGMENERIVSTGLYYYHSSNISESKLGFRKAVGGGDQGMDIPYKQSDNQGYMAAYGIDGDSGFLNQELGTVITKEDKCLAFLNIYQHRVSPFDLVDPTKPVLRKILCFFLVDPTITILSTSKVPQQHAWYLREFGKAPSLTALPLELFDMINDKLAGEIDGRGGIITMEQAKEERQKLMDERANFRVVHNREIFEMEFNMCEHYTQNSSPGRSSGYWNWKTPMYWYFSGPAMIS</sequence>
<organism evidence="2 3">
    <name type="scientific">Jaapia argillacea MUCL 33604</name>
    <dbReference type="NCBI Taxonomy" id="933084"/>
    <lineage>
        <taxon>Eukaryota</taxon>
        <taxon>Fungi</taxon>
        <taxon>Dikarya</taxon>
        <taxon>Basidiomycota</taxon>
        <taxon>Agaricomycotina</taxon>
        <taxon>Agaricomycetes</taxon>
        <taxon>Agaricomycetidae</taxon>
        <taxon>Jaapiales</taxon>
        <taxon>Jaapiaceae</taxon>
        <taxon>Jaapia</taxon>
    </lineage>
</organism>
<protein>
    <recommendedName>
        <fullName evidence="1">DUF4246 domain-containing protein</fullName>
    </recommendedName>
</protein>
<dbReference type="Pfam" id="PF14033">
    <property type="entry name" value="DUF4246"/>
    <property type="match status" value="1"/>
</dbReference>
<gene>
    <name evidence="2" type="ORF">JAAARDRAFT_192718</name>
</gene>
<dbReference type="HOGENOM" id="CLU_012066_3_2_1"/>
<evidence type="ECO:0000313" key="2">
    <source>
        <dbReference type="EMBL" id="KDQ59183.1"/>
    </source>
</evidence>
<dbReference type="STRING" id="933084.A0A067PWI2"/>
<dbReference type="InterPro" id="IPR049192">
    <property type="entry name" value="DUF4246_C"/>
</dbReference>
<dbReference type="OrthoDB" id="415532at2759"/>
<accession>A0A067PWI2</accession>
<dbReference type="PANTHER" id="PTHR33119">
    <property type="entry name" value="IFI3P"/>
    <property type="match status" value="1"/>
</dbReference>
<evidence type="ECO:0000313" key="3">
    <source>
        <dbReference type="Proteomes" id="UP000027265"/>
    </source>
</evidence>
<dbReference type="AlphaFoldDB" id="A0A067PWI2"/>
<evidence type="ECO:0000259" key="1">
    <source>
        <dbReference type="Pfam" id="PF14033"/>
    </source>
</evidence>
<name>A0A067PWI2_9AGAM</name>
<dbReference type="Proteomes" id="UP000027265">
    <property type="component" value="Unassembled WGS sequence"/>
</dbReference>
<proteinExistence type="predicted"/>
<reference evidence="3" key="1">
    <citation type="journal article" date="2014" name="Proc. Natl. Acad. Sci. U.S.A.">
        <title>Extensive sampling of basidiomycete genomes demonstrates inadequacy of the white-rot/brown-rot paradigm for wood decay fungi.</title>
        <authorList>
            <person name="Riley R."/>
            <person name="Salamov A.A."/>
            <person name="Brown D.W."/>
            <person name="Nagy L.G."/>
            <person name="Floudas D."/>
            <person name="Held B.W."/>
            <person name="Levasseur A."/>
            <person name="Lombard V."/>
            <person name="Morin E."/>
            <person name="Otillar R."/>
            <person name="Lindquist E.A."/>
            <person name="Sun H."/>
            <person name="LaButti K.M."/>
            <person name="Schmutz J."/>
            <person name="Jabbour D."/>
            <person name="Luo H."/>
            <person name="Baker S.E."/>
            <person name="Pisabarro A.G."/>
            <person name="Walton J.D."/>
            <person name="Blanchette R.A."/>
            <person name="Henrissat B."/>
            <person name="Martin F."/>
            <person name="Cullen D."/>
            <person name="Hibbett D.S."/>
            <person name="Grigoriev I.V."/>
        </authorList>
    </citation>
    <scope>NUCLEOTIDE SEQUENCE [LARGE SCALE GENOMIC DNA]</scope>
    <source>
        <strain evidence="3">MUCL 33604</strain>
    </source>
</reference>
<dbReference type="InterPro" id="IPR025340">
    <property type="entry name" value="DUF4246"/>
</dbReference>
<dbReference type="InParanoid" id="A0A067PWI2"/>